<feature type="domain" description="Sodium/calcium exchanger membrane region" evidence="6">
    <location>
        <begin position="215"/>
        <end position="355"/>
    </location>
</feature>
<feature type="transmembrane region" description="Helical" evidence="5">
    <location>
        <begin position="278"/>
        <end position="299"/>
    </location>
</feature>
<name>A0A7W7K4V6_9SPHN</name>
<evidence type="ECO:0000256" key="5">
    <source>
        <dbReference type="SAM" id="Phobius"/>
    </source>
</evidence>
<evidence type="ECO:0000313" key="8">
    <source>
        <dbReference type="Proteomes" id="UP000575241"/>
    </source>
</evidence>
<reference evidence="7 8" key="1">
    <citation type="submission" date="2020-08" db="EMBL/GenBank/DDBJ databases">
        <title>Functional genomics of gut bacteria from endangered species of beetles.</title>
        <authorList>
            <person name="Carlos-Shanley C."/>
        </authorList>
    </citation>
    <scope>NUCLEOTIDE SEQUENCE [LARGE SCALE GENOMIC DNA]</scope>
    <source>
        <strain evidence="7 8">S00224</strain>
    </source>
</reference>
<feature type="domain" description="Sodium/calcium exchanger membrane region" evidence="6">
    <location>
        <begin position="32"/>
        <end position="181"/>
    </location>
</feature>
<dbReference type="GO" id="GO:0005886">
    <property type="term" value="C:plasma membrane"/>
    <property type="evidence" value="ECO:0007669"/>
    <property type="project" value="TreeGrafter"/>
</dbReference>
<keyword evidence="2 5" id="KW-0812">Transmembrane</keyword>
<dbReference type="GO" id="GO:0015385">
    <property type="term" value="F:sodium:proton antiporter activity"/>
    <property type="evidence" value="ECO:0007669"/>
    <property type="project" value="TreeGrafter"/>
</dbReference>
<keyword evidence="3 5" id="KW-1133">Transmembrane helix</keyword>
<comment type="subcellular location">
    <subcellularLocation>
        <location evidence="1">Membrane</location>
        <topology evidence="1">Multi-pass membrane protein</topology>
    </subcellularLocation>
</comment>
<keyword evidence="8" id="KW-1185">Reference proteome</keyword>
<organism evidence="7 8">
    <name type="scientific">Sphingomonas kyeonggiensis</name>
    <dbReference type="NCBI Taxonomy" id="1268553"/>
    <lineage>
        <taxon>Bacteria</taxon>
        <taxon>Pseudomonadati</taxon>
        <taxon>Pseudomonadota</taxon>
        <taxon>Alphaproteobacteria</taxon>
        <taxon>Sphingomonadales</taxon>
        <taxon>Sphingomonadaceae</taxon>
        <taxon>Sphingomonas</taxon>
    </lineage>
</organism>
<evidence type="ECO:0000256" key="4">
    <source>
        <dbReference type="ARBA" id="ARBA00023136"/>
    </source>
</evidence>
<feature type="transmembrane region" description="Helical" evidence="5">
    <location>
        <begin position="244"/>
        <end position="266"/>
    </location>
</feature>
<dbReference type="Pfam" id="PF01699">
    <property type="entry name" value="Na_Ca_ex"/>
    <property type="match status" value="2"/>
</dbReference>
<gene>
    <name evidence="7" type="ORF">HNP52_004176</name>
</gene>
<dbReference type="Proteomes" id="UP000575241">
    <property type="component" value="Unassembled WGS sequence"/>
</dbReference>
<feature type="transmembrane region" description="Helical" evidence="5">
    <location>
        <begin position="33"/>
        <end position="52"/>
    </location>
</feature>
<feature type="transmembrane region" description="Helical" evidence="5">
    <location>
        <begin position="95"/>
        <end position="116"/>
    </location>
</feature>
<feature type="transmembrane region" description="Helical" evidence="5">
    <location>
        <begin position="337"/>
        <end position="356"/>
    </location>
</feature>
<dbReference type="InterPro" id="IPR052946">
    <property type="entry name" value="Alkaline_pH_Ca-Antiporter"/>
</dbReference>
<dbReference type="PANTHER" id="PTHR37958:SF1">
    <property type="entry name" value="SODIUM-POTASSIUM_PROTON ANTIPORTER CHAA"/>
    <property type="match status" value="1"/>
</dbReference>
<dbReference type="EMBL" id="JACHLN010000004">
    <property type="protein sequence ID" value="MBB4841079.1"/>
    <property type="molecule type" value="Genomic_DNA"/>
</dbReference>
<protein>
    <submittedName>
        <fullName evidence="7">Ca2+:H+ antiporter</fullName>
    </submittedName>
</protein>
<dbReference type="GO" id="GO:0015386">
    <property type="term" value="F:potassium:proton antiporter activity"/>
    <property type="evidence" value="ECO:0007669"/>
    <property type="project" value="TreeGrafter"/>
</dbReference>
<comment type="caution">
    <text evidence="7">The sequence shown here is derived from an EMBL/GenBank/DDBJ whole genome shotgun (WGS) entry which is preliminary data.</text>
</comment>
<dbReference type="InterPro" id="IPR004837">
    <property type="entry name" value="NaCa_Exmemb"/>
</dbReference>
<feature type="transmembrane region" description="Helical" evidence="5">
    <location>
        <begin position="211"/>
        <end position="232"/>
    </location>
</feature>
<dbReference type="RefSeq" id="WP_184170134.1">
    <property type="nucleotide sequence ID" value="NZ_JACHLN010000004.1"/>
</dbReference>
<sequence length="357" mass="37281">MERLRWTWIWLPPFAGALSLVFGSSFTLPPLLLGIVLIATVLAAVHHAELIAHKMGEPFGTFLLALAVTVIEVGLILTLMLQGKAGAETLARDTVFSAVMIILNGLLGAFILFGALRHHEQSFQQVGVSASLATLCTLTVLTLVLPNFAASEHGPYYAPSQLAFVAIVSLLLYLTFVMVQTVRHRGYFLPPGGETEDPEAHAPPPSGRQTALSGVLLVACLVEVVLLAKALAPAIEEGVASAGAPHAVVGVVIAALVLLPESVAAVRAAMANRLQTSLNLALGSALATIGLTIPAVAMLSLVQDLPLALGLDSKGIVLLSLTLLVTTQSLATARTTVLQGVVHLVIFGVFVFTTLVP</sequence>
<evidence type="ECO:0000259" key="6">
    <source>
        <dbReference type="Pfam" id="PF01699"/>
    </source>
</evidence>
<evidence type="ECO:0000256" key="2">
    <source>
        <dbReference type="ARBA" id="ARBA00022692"/>
    </source>
</evidence>
<evidence type="ECO:0000256" key="3">
    <source>
        <dbReference type="ARBA" id="ARBA00022989"/>
    </source>
</evidence>
<accession>A0A7W7K4V6</accession>
<evidence type="ECO:0000313" key="7">
    <source>
        <dbReference type="EMBL" id="MBB4841079.1"/>
    </source>
</evidence>
<feature type="transmembrane region" description="Helical" evidence="5">
    <location>
        <begin position="161"/>
        <end position="179"/>
    </location>
</feature>
<proteinExistence type="predicted"/>
<evidence type="ECO:0000256" key="1">
    <source>
        <dbReference type="ARBA" id="ARBA00004141"/>
    </source>
</evidence>
<feature type="transmembrane region" description="Helical" evidence="5">
    <location>
        <begin position="59"/>
        <end position="83"/>
    </location>
</feature>
<keyword evidence="4 5" id="KW-0472">Membrane</keyword>
<dbReference type="AlphaFoldDB" id="A0A7W7K4V6"/>
<feature type="transmembrane region" description="Helical" evidence="5">
    <location>
        <begin position="128"/>
        <end position="149"/>
    </location>
</feature>
<dbReference type="PANTHER" id="PTHR37958">
    <property type="entry name" value="SODIUM-POTASSIUM/PROTON ANTIPORTER CHAA"/>
    <property type="match status" value="1"/>
</dbReference>